<evidence type="ECO:0000256" key="1">
    <source>
        <dbReference type="SAM" id="Phobius"/>
    </source>
</evidence>
<feature type="transmembrane region" description="Helical" evidence="1">
    <location>
        <begin position="52"/>
        <end position="74"/>
    </location>
</feature>
<name>A0ABT7AJC7_9HYPH</name>
<feature type="domain" description="Inositolphosphotransferase Aur1/Ipt1" evidence="2">
    <location>
        <begin position="87"/>
        <end position="175"/>
    </location>
</feature>
<keyword evidence="1" id="KW-0812">Transmembrane</keyword>
<feature type="transmembrane region" description="Helical" evidence="1">
    <location>
        <begin position="12"/>
        <end position="31"/>
    </location>
</feature>
<evidence type="ECO:0000313" key="4">
    <source>
        <dbReference type="Proteomes" id="UP001321492"/>
    </source>
</evidence>
<feature type="transmembrane region" description="Helical" evidence="1">
    <location>
        <begin position="146"/>
        <end position="171"/>
    </location>
</feature>
<proteinExistence type="predicted"/>
<dbReference type="Proteomes" id="UP001321492">
    <property type="component" value="Unassembled WGS sequence"/>
</dbReference>
<organism evidence="3 4">
    <name type="scientific">Chelatococcus albus</name>
    <dbReference type="NCBI Taxonomy" id="3047466"/>
    <lineage>
        <taxon>Bacteria</taxon>
        <taxon>Pseudomonadati</taxon>
        <taxon>Pseudomonadota</taxon>
        <taxon>Alphaproteobacteria</taxon>
        <taxon>Hyphomicrobiales</taxon>
        <taxon>Chelatococcaceae</taxon>
        <taxon>Chelatococcus</taxon>
    </lineage>
</organism>
<comment type="caution">
    <text evidence="3">The sequence shown here is derived from an EMBL/GenBank/DDBJ whole genome shotgun (WGS) entry which is preliminary data.</text>
</comment>
<accession>A0ABT7AJC7</accession>
<keyword evidence="1" id="KW-1133">Transmembrane helix</keyword>
<evidence type="ECO:0000259" key="2">
    <source>
        <dbReference type="Pfam" id="PF14378"/>
    </source>
</evidence>
<keyword evidence="4" id="KW-1185">Reference proteome</keyword>
<dbReference type="EMBL" id="JASJEV010000010">
    <property type="protein sequence ID" value="MDJ1159485.1"/>
    <property type="molecule type" value="Genomic_DNA"/>
</dbReference>
<dbReference type="InterPro" id="IPR026841">
    <property type="entry name" value="Aur1/Ipt1"/>
</dbReference>
<dbReference type="Pfam" id="PF14378">
    <property type="entry name" value="PAP2_3"/>
    <property type="match status" value="1"/>
</dbReference>
<protein>
    <submittedName>
        <fullName evidence="3">Phosphatase PAP2 family protein</fullName>
    </submittedName>
</protein>
<sequence length="192" mass="20103">MRLVFAPVNLAHIGWSAVGIGLATVAPLAVPERLRHDPSPIAAGIRGASERVLVGAHLGLFNMALAVGGAAFAYGATSLGWPLQDARLAAIDQALGFDWPAFLAWTNARPWLAKLLANAYHSAGPQLLALYAFLCLTKRWRELDEFLAMIAVSSLMVGVGMALIPAAGAYAHCGPDPSQFSSSALRPACGTT</sequence>
<gene>
    <name evidence="3" type="ORF">QNA08_14700</name>
</gene>
<evidence type="ECO:0000313" key="3">
    <source>
        <dbReference type="EMBL" id="MDJ1159485.1"/>
    </source>
</evidence>
<reference evidence="3 4" key="1">
    <citation type="submission" date="2023-05" db="EMBL/GenBank/DDBJ databases">
        <title>Chelatococcus sp. nov., a moderately thermophilic bacterium isolated from hot spring microbial mat.</title>
        <authorList>
            <person name="Hu C.-J."/>
            <person name="Li W.-J."/>
        </authorList>
    </citation>
    <scope>NUCLEOTIDE SEQUENCE [LARGE SCALE GENOMIC DNA]</scope>
    <source>
        <strain evidence="3 4">SYSU G07232</strain>
    </source>
</reference>
<feature type="transmembrane region" description="Helical" evidence="1">
    <location>
        <begin position="115"/>
        <end position="134"/>
    </location>
</feature>
<keyword evidence="1" id="KW-0472">Membrane</keyword>
<dbReference type="RefSeq" id="WP_283741487.1">
    <property type="nucleotide sequence ID" value="NZ_JASJEV010000010.1"/>
</dbReference>